<evidence type="ECO:0000313" key="2">
    <source>
        <dbReference type="Proteomes" id="UP000732527"/>
    </source>
</evidence>
<sequence length="99" mass="11172">MIIGKKRQEVIFNIKRCVKEKKFNAKVEPDDPVLSKKDRLKLVEKFWANHNSPFSKAINILALGILNVGTPLLTLNTKIDNPKSLGKLSSAIITCNHYN</sequence>
<name>A0A921EN10_LACJH</name>
<dbReference type="Proteomes" id="UP000732527">
    <property type="component" value="Unassembled WGS sequence"/>
</dbReference>
<reference evidence="1" key="2">
    <citation type="submission" date="2021-09" db="EMBL/GenBank/DDBJ databases">
        <authorList>
            <person name="Gilroy R."/>
        </authorList>
    </citation>
    <scope>NUCLEOTIDE SEQUENCE</scope>
    <source>
        <strain evidence="1">CHK192-2623</strain>
    </source>
</reference>
<dbReference type="EMBL" id="DYYQ01000071">
    <property type="protein sequence ID" value="HJE50326.1"/>
    <property type="molecule type" value="Genomic_DNA"/>
</dbReference>
<reference evidence="1" key="1">
    <citation type="journal article" date="2021" name="PeerJ">
        <title>Extensive microbial diversity within the chicken gut microbiome revealed by metagenomics and culture.</title>
        <authorList>
            <person name="Gilroy R."/>
            <person name="Ravi A."/>
            <person name="Getino M."/>
            <person name="Pursley I."/>
            <person name="Horton D.L."/>
            <person name="Alikhan N.F."/>
            <person name="Baker D."/>
            <person name="Gharbi K."/>
            <person name="Hall N."/>
            <person name="Watson M."/>
            <person name="Adriaenssens E.M."/>
            <person name="Foster-Nyarko E."/>
            <person name="Jarju S."/>
            <person name="Secka A."/>
            <person name="Antonio M."/>
            <person name="Oren A."/>
            <person name="Chaudhuri R.R."/>
            <person name="La Ragione R."/>
            <person name="Hildebrand F."/>
            <person name="Pallen M.J."/>
        </authorList>
    </citation>
    <scope>NUCLEOTIDE SEQUENCE</scope>
    <source>
        <strain evidence="1">CHK192-2623</strain>
    </source>
</reference>
<accession>A0A921EN10</accession>
<dbReference type="RefSeq" id="WP_012845421.1">
    <property type="nucleotide sequence ID" value="NZ_JAINRL010000012.1"/>
</dbReference>
<gene>
    <name evidence="1" type="ORF">K8V69_09255</name>
</gene>
<dbReference type="AlphaFoldDB" id="A0A921EN10"/>
<organism evidence="1 2">
    <name type="scientific">Lactobacillus johnsonii</name>
    <dbReference type="NCBI Taxonomy" id="33959"/>
    <lineage>
        <taxon>Bacteria</taxon>
        <taxon>Bacillati</taxon>
        <taxon>Bacillota</taxon>
        <taxon>Bacilli</taxon>
        <taxon>Lactobacillales</taxon>
        <taxon>Lactobacillaceae</taxon>
        <taxon>Lactobacillus</taxon>
    </lineage>
</organism>
<comment type="caution">
    <text evidence="1">The sequence shown here is derived from an EMBL/GenBank/DDBJ whole genome shotgun (WGS) entry which is preliminary data.</text>
</comment>
<evidence type="ECO:0000313" key="1">
    <source>
        <dbReference type="EMBL" id="HJE50326.1"/>
    </source>
</evidence>
<proteinExistence type="predicted"/>
<protein>
    <submittedName>
        <fullName evidence="1">Uncharacterized protein</fullName>
    </submittedName>
</protein>